<dbReference type="Pfam" id="PF01758">
    <property type="entry name" value="SBF"/>
    <property type="match status" value="1"/>
</dbReference>
<dbReference type="InterPro" id="IPR002657">
    <property type="entry name" value="BilAc:Na_symport/Acr3"/>
</dbReference>
<protein>
    <submittedName>
        <fullName evidence="9">Arsenic resistance protein</fullName>
    </submittedName>
</protein>
<reference evidence="9 10" key="1">
    <citation type="submission" date="2024-09" db="EMBL/GenBank/DDBJ databases">
        <authorList>
            <person name="Sun Q."/>
            <person name="Mori K."/>
        </authorList>
    </citation>
    <scope>NUCLEOTIDE SEQUENCE [LARGE SCALE GENOMIC DNA]</scope>
    <source>
        <strain evidence="9 10">CCM 7609</strain>
    </source>
</reference>
<evidence type="ECO:0000256" key="3">
    <source>
        <dbReference type="ARBA" id="ARBA00022448"/>
    </source>
</evidence>
<feature type="transmembrane region" description="Helical" evidence="8">
    <location>
        <begin position="299"/>
        <end position="322"/>
    </location>
</feature>
<keyword evidence="7 8" id="KW-0472">Membrane</keyword>
<keyword evidence="6 8" id="KW-1133">Transmembrane helix</keyword>
<feature type="transmembrane region" description="Helical" evidence="8">
    <location>
        <begin position="137"/>
        <end position="156"/>
    </location>
</feature>
<accession>A0ABV6F0R0</accession>
<comment type="subcellular location">
    <subcellularLocation>
        <location evidence="1">Cell membrane</location>
        <topology evidence="1">Multi-pass membrane protein</topology>
    </subcellularLocation>
</comment>
<evidence type="ECO:0000313" key="9">
    <source>
        <dbReference type="EMBL" id="MFC0247095.1"/>
    </source>
</evidence>
<dbReference type="RefSeq" id="WP_378039841.1">
    <property type="nucleotide sequence ID" value="NZ_JBHLWH010000005.1"/>
</dbReference>
<dbReference type="Proteomes" id="UP001589766">
    <property type="component" value="Unassembled WGS sequence"/>
</dbReference>
<feature type="transmembrane region" description="Helical" evidence="8">
    <location>
        <begin position="273"/>
        <end position="293"/>
    </location>
</feature>
<organism evidence="9 10">
    <name type="scientific">Citricoccus parietis</name>
    <dbReference type="NCBI Taxonomy" id="592307"/>
    <lineage>
        <taxon>Bacteria</taxon>
        <taxon>Bacillati</taxon>
        <taxon>Actinomycetota</taxon>
        <taxon>Actinomycetes</taxon>
        <taxon>Micrococcales</taxon>
        <taxon>Micrococcaceae</taxon>
        <taxon>Citricoccus</taxon>
    </lineage>
</organism>
<evidence type="ECO:0000256" key="5">
    <source>
        <dbReference type="ARBA" id="ARBA00022692"/>
    </source>
</evidence>
<keyword evidence="5 8" id="KW-0812">Transmembrane</keyword>
<feature type="transmembrane region" description="Helical" evidence="8">
    <location>
        <begin position="109"/>
        <end position="130"/>
    </location>
</feature>
<keyword evidence="4" id="KW-1003">Cell membrane</keyword>
<evidence type="ECO:0000256" key="2">
    <source>
        <dbReference type="ARBA" id="ARBA00010110"/>
    </source>
</evidence>
<evidence type="ECO:0000256" key="7">
    <source>
        <dbReference type="ARBA" id="ARBA00023136"/>
    </source>
</evidence>
<feature type="transmembrane region" description="Helical" evidence="8">
    <location>
        <begin position="48"/>
        <end position="66"/>
    </location>
</feature>
<dbReference type="PANTHER" id="PTHR43057:SF1">
    <property type="entry name" value="ARSENICAL-RESISTANCE PROTEIN 3"/>
    <property type="match status" value="1"/>
</dbReference>
<feature type="transmembrane region" description="Helical" evidence="8">
    <location>
        <begin position="176"/>
        <end position="197"/>
    </location>
</feature>
<feature type="transmembrane region" description="Helical" evidence="8">
    <location>
        <begin position="209"/>
        <end position="230"/>
    </location>
</feature>
<dbReference type="InterPro" id="IPR004706">
    <property type="entry name" value="Arsenical-R_Acr3"/>
</dbReference>
<dbReference type="PANTHER" id="PTHR43057">
    <property type="entry name" value="ARSENITE EFFLUX TRANSPORTER"/>
    <property type="match status" value="1"/>
</dbReference>
<feature type="transmembrane region" description="Helical" evidence="8">
    <location>
        <begin position="21"/>
        <end position="42"/>
    </location>
</feature>
<dbReference type="InterPro" id="IPR038770">
    <property type="entry name" value="Na+/solute_symporter_sf"/>
</dbReference>
<evidence type="ECO:0000313" key="10">
    <source>
        <dbReference type="Proteomes" id="UP001589766"/>
    </source>
</evidence>
<comment type="similarity">
    <text evidence="2">Belongs to the arsenical resistance-3 (ACR3) (TC 2.A.59) family.</text>
</comment>
<feature type="transmembrane region" description="Helical" evidence="8">
    <location>
        <begin position="78"/>
        <end position="97"/>
    </location>
</feature>
<name>A0ABV6F0R0_9MICC</name>
<evidence type="ECO:0000256" key="8">
    <source>
        <dbReference type="SAM" id="Phobius"/>
    </source>
</evidence>
<feature type="transmembrane region" description="Helical" evidence="8">
    <location>
        <begin position="236"/>
        <end position="261"/>
    </location>
</feature>
<keyword evidence="3" id="KW-0813">Transport</keyword>
<dbReference type="EMBL" id="JBHLWH010000005">
    <property type="protein sequence ID" value="MFC0247095.1"/>
    <property type="molecule type" value="Genomic_DNA"/>
</dbReference>
<dbReference type="Gene3D" id="1.20.1530.20">
    <property type="match status" value="1"/>
</dbReference>
<sequence>MWHQAAGRRVVTVPWLERNQVVLYVAALLAGAGVGLLVPAVAGPAGHAINPVLGVLLYSTFLAVPFRRLAGAFRDGRFLTAILLVNFAVVPLVAFGLSRFVAPSQVMEVAVLFVLLTPCVDYVIVFTRLAGGAADRLLAATPLLMLAQMVLLPVYLRLMVGESLLQTVDVGPFLEAFVLLIALPLAAAWLTQTAAAARWRAGRWLRDGALAAMVPLMMATLAVVVASQIHGVGAHLGGLLAVVPVFVGFAVIMVVIGLATGRLARLDAPGRRAVVFSGVTRNSLVVLPLVLALPAAYDLAPLVVVTQTLVELAVMVLLVRALPLLVRERLRT</sequence>
<evidence type="ECO:0000256" key="6">
    <source>
        <dbReference type="ARBA" id="ARBA00022989"/>
    </source>
</evidence>
<comment type="caution">
    <text evidence="9">The sequence shown here is derived from an EMBL/GenBank/DDBJ whole genome shotgun (WGS) entry which is preliminary data.</text>
</comment>
<evidence type="ECO:0000256" key="4">
    <source>
        <dbReference type="ARBA" id="ARBA00022475"/>
    </source>
</evidence>
<proteinExistence type="inferred from homology"/>
<keyword evidence="10" id="KW-1185">Reference proteome</keyword>
<evidence type="ECO:0000256" key="1">
    <source>
        <dbReference type="ARBA" id="ARBA00004651"/>
    </source>
</evidence>
<gene>
    <name evidence="9" type="ORF">ACFFIO_01090</name>
</gene>